<dbReference type="InParanoid" id="A0A067MFB3"/>
<dbReference type="Proteomes" id="UP000027195">
    <property type="component" value="Unassembled WGS sequence"/>
</dbReference>
<evidence type="ECO:0000256" key="4">
    <source>
        <dbReference type="PROSITE-ProRule" id="PRU10141"/>
    </source>
</evidence>
<protein>
    <recommendedName>
        <fullName evidence="6">Protein kinase domain-containing protein</fullName>
    </recommendedName>
</protein>
<dbReference type="OrthoDB" id="346907at2759"/>
<dbReference type="SUPFAM" id="SSF56112">
    <property type="entry name" value="Protein kinase-like (PK-like)"/>
    <property type="match status" value="1"/>
</dbReference>
<keyword evidence="1 5" id="KW-0808">Transferase</keyword>
<dbReference type="GO" id="GO:0004674">
    <property type="term" value="F:protein serine/threonine kinase activity"/>
    <property type="evidence" value="ECO:0007669"/>
    <property type="project" value="UniProtKB-KW"/>
</dbReference>
<dbReference type="InterPro" id="IPR017441">
    <property type="entry name" value="Protein_kinase_ATP_BS"/>
</dbReference>
<evidence type="ECO:0000256" key="5">
    <source>
        <dbReference type="RuleBase" id="RU000304"/>
    </source>
</evidence>
<dbReference type="STRING" id="930990.A0A067MFB3"/>
<proteinExistence type="inferred from homology"/>
<dbReference type="InterPro" id="IPR051681">
    <property type="entry name" value="Ser/Thr_Kinases-Pseudokinases"/>
</dbReference>
<gene>
    <name evidence="7" type="ORF">BOTBODRAFT_72888</name>
</gene>
<dbReference type="InterPro" id="IPR008271">
    <property type="entry name" value="Ser/Thr_kinase_AS"/>
</dbReference>
<evidence type="ECO:0000256" key="2">
    <source>
        <dbReference type="ARBA" id="ARBA00022741"/>
    </source>
</evidence>
<keyword evidence="1 5" id="KW-0418">Kinase</keyword>
<accession>A0A067MFB3</accession>
<feature type="binding site" evidence="4">
    <location>
        <position position="24"/>
    </location>
    <ligand>
        <name>ATP</name>
        <dbReference type="ChEBI" id="CHEBI:30616"/>
    </ligand>
</feature>
<feature type="non-terminal residue" evidence="7">
    <location>
        <position position="1"/>
    </location>
</feature>
<feature type="non-terminal residue" evidence="7">
    <location>
        <position position="266"/>
    </location>
</feature>
<dbReference type="InterPro" id="IPR000719">
    <property type="entry name" value="Prot_kinase_dom"/>
</dbReference>
<dbReference type="Gene3D" id="1.10.510.10">
    <property type="entry name" value="Transferase(Phosphotransferase) domain 1"/>
    <property type="match status" value="1"/>
</dbReference>
<dbReference type="PANTHER" id="PTHR44329:SF214">
    <property type="entry name" value="PROTEIN KINASE DOMAIN-CONTAINING PROTEIN"/>
    <property type="match status" value="1"/>
</dbReference>
<evidence type="ECO:0000313" key="8">
    <source>
        <dbReference type="Proteomes" id="UP000027195"/>
    </source>
</evidence>
<dbReference type="GO" id="GO:0005524">
    <property type="term" value="F:ATP binding"/>
    <property type="evidence" value="ECO:0007669"/>
    <property type="project" value="UniProtKB-UniRule"/>
</dbReference>
<dbReference type="PIRSF" id="PIRSF000654">
    <property type="entry name" value="Integrin-linked_kinase"/>
    <property type="match status" value="1"/>
</dbReference>
<comment type="similarity">
    <text evidence="5">Belongs to the protein kinase superfamily.</text>
</comment>
<dbReference type="PROSITE" id="PS00107">
    <property type="entry name" value="PROTEIN_KINASE_ATP"/>
    <property type="match status" value="1"/>
</dbReference>
<dbReference type="SMART" id="SM00220">
    <property type="entry name" value="S_TKc"/>
    <property type="match status" value="1"/>
</dbReference>
<evidence type="ECO:0000313" key="7">
    <source>
        <dbReference type="EMBL" id="KDQ14249.1"/>
    </source>
</evidence>
<feature type="domain" description="Protein kinase" evidence="6">
    <location>
        <begin position="1"/>
        <end position="266"/>
    </location>
</feature>
<organism evidence="7 8">
    <name type="scientific">Botryobasidium botryosum (strain FD-172 SS1)</name>
    <dbReference type="NCBI Taxonomy" id="930990"/>
    <lineage>
        <taxon>Eukaryota</taxon>
        <taxon>Fungi</taxon>
        <taxon>Dikarya</taxon>
        <taxon>Basidiomycota</taxon>
        <taxon>Agaricomycotina</taxon>
        <taxon>Agaricomycetes</taxon>
        <taxon>Cantharellales</taxon>
        <taxon>Botryobasidiaceae</taxon>
        <taxon>Botryobasidium</taxon>
    </lineage>
</organism>
<evidence type="ECO:0000256" key="1">
    <source>
        <dbReference type="ARBA" id="ARBA00022527"/>
    </source>
</evidence>
<evidence type="ECO:0000259" key="6">
    <source>
        <dbReference type="PROSITE" id="PS50011"/>
    </source>
</evidence>
<dbReference type="PROSITE" id="PS00108">
    <property type="entry name" value="PROTEIN_KINASE_ST"/>
    <property type="match status" value="1"/>
</dbReference>
<dbReference type="EMBL" id="KL198039">
    <property type="protein sequence ID" value="KDQ14249.1"/>
    <property type="molecule type" value="Genomic_DNA"/>
</dbReference>
<dbReference type="PANTHER" id="PTHR44329">
    <property type="entry name" value="SERINE/THREONINE-PROTEIN KINASE TNNI3K-RELATED"/>
    <property type="match status" value="1"/>
</dbReference>
<keyword evidence="8" id="KW-1185">Reference proteome</keyword>
<dbReference type="InterPro" id="IPR001245">
    <property type="entry name" value="Ser-Thr/Tyr_kinase_cat_dom"/>
</dbReference>
<keyword evidence="2 4" id="KW-0547">Nucleotide-binding</keyword>
<keyword evidence="3 4" id="KW-0067">ATP-binding</keyword>
<evidence type="ECO:0000256" key="3">
    <source>
        <dbReference type="ARBA" id="ARBA00022840"/>
    </source>
</evidence>
<sequence>PVGEGGFGECWKGTFLGNHSVAMKCTRSFVPQEAAIRRSWREVEIWKTLRHPNVLPFLGSLTLSSKLYLVSPWMASGDAREFVNRYPDIDRASILLQAAKGLHYLHTRNPVLVHGDLKAANVLISENGTVHIADFGLSRWGISGFSLGYSDAWRFAGNARWQAPELIRGLEDGDPERRTTESDVFAFGRFMTEIYTGEIPFSSLSDFAVLVSLLKGTLLPNRPTGPEVVSRGLNDIMWQLITDCCHEDLARRLTAQALVSRLQHGP</sequence>
<dbReference type="AlphaFoldDB" id="A0A067MFB3"/>
<dbReference type="PROSITE" id="PS50011">
    <property type="entry name" value="PROTEIN_KINASE_DOM"/>
    <property type="match status" value="1"/>
</dbReference>
<dbReference type="HOGENOM" id="CLU_000288_7_18_1"/>
<dbReference type="InterPro" id="IPR011009">
    <property type="entry name" value="Kinase-like_dom_sf"/>
</dbReference>
<name>A0A067MFB3_BOTB1</name>
<dbReference type="Pfam" id="PF07714">
    <property type="entry name" value="PK_Tyr_Ser-Thr"/>
    <property type="match status" value="1"/>
</dbReference>
<reference evidence="8" key="1">
    <citation type="journal article" date="2014" name="Proc. Natl. Acad. Sci. U.S.A.">
        <title>Extensive sampling of basidiomycete genomes demonstrates inadequacy of the white-rot/brown-rot paradigm for wood decay fungi.</title>
        <authorList>
            <person name="Riley R."/>
            <person name="Salamov A.A."/>
            <person name="Brown D.W."/>
            <person name="Nagy L.G."/>
            <person name="Floudas D."/>
            <person name="Held B.W."/>
            <person name="Levasseur A."/>
            <person name="Lombard V."/>
            <person name="Morin E."/>
            <person name="Otillar R."/>
            <person name="Lindquist E.A."/>
            <person name="Sun H."/>
            <person name="LaButti K.M."/>
            <person name="Schmutz J."/>
            <person name="Jabbour D."/>
            <person name="Luo H."/>
            <person name="Baker S.E."/>
            <person name="Pisabarro A.G."/>
            <person name="Walton J.D."/>
            <person name="Blanchette R.A."/>
            <person name="Henrissat B."/>
            <person name="Martin F."/>
            <person name="Cullen D."/>
            <person name="Hibbett D.S."/>
            <person name="Grigoriev I.V."/>
        </authorList>
    </citation>
    <scope>NUCLEOTIDE SEQUENCE [LARGE SCALE GENOMIC DNA]</scope>
    <source>
        <strain evidence="8">FD-172 SS1</strain>
    </source>
</reference>
<keyword evidence="1 5" id="KW-0723">Serine/threonine-protein kinase</keyword>